<evidence type="ECO:0000313" key="4">
    <source>
        <dbReference type="Proteomes" id="UP000502677"/>
    </source>
</evidence>
<keyword evidence="3" id="KW-0430">Lectin</keyword>
<dbReference type="InterPro" id="IPR000772">
    <property type="entry name" value="Ricin_B_lectin"/>
</dbReference>
<dbReference type="CDD" id="cd00161">
    <property type="entry name" value="beta-trefoil_Ricin-like"/>
    <property type="match status" value="1"/>
</dbReference>
<proteinExistence type="predicted"/>
<feature type="domain" description="Ricin B lectin" evidence="2">
    <location>
        <begin position="205"/>
        <end position="339"/>
    </location>
</feature>
<gene>
    <name evidence="3" type="ORF">G7068_07770</name>
</gene>
<dbReference type="KEGG" id="lvi:G7068_07770"/>
<feature type="region of interest" description="Disordered" evidence="1">
    <location>
        <begin position="351"/>
        <end position="401"/>
    </location>
</feature>
<dbReference type="Proteomes" id="UP000502677">
    <property type="component" value="Chromosome"/>
</dbReference>
<evidence type="ECO:0000313" key="3">
    <source>
        <dbReference type="EMBL" id="QIK63109.1"/>
    </source>
</evidence>
<dbReference type="SUPFAM" id="SSF50370">
    <property type="entry name" value="Ricin B-like lectins"/>
    <property type="match status" value="1"/>
</dbReference>
<dbReference type="AlphaFoldDB" id="A0A6G7XF88"/>
<dbReference type="PROSITE" id="PS50231">
    <property type="entry name" value="RICIN_B_LECTIN"/>
    <property type="match status" value="1"/>
</dbReference>
<dbReference type="InterPro" id="IPR035992">
    <property type="entry name" value="Ricin_B-like_lectins"/>
</dbReference>
<sequence length="401" mass="41777">MTRSPRNFTKRLTQGAIAITLSIAGVLAGSAAYAALVPAVTASGSVTAGNLSVAVTTPPNATMRNSDSSVAMPFTVTNTSATSSTQKAATSVKFSSDNSAFGVGWVWPVANAAACPTNAAIGTGPSVLPWPAGGTVTTSLAPGESQTYCVRSMQTGTVVHASGSMAMNITTAATLSLGNFQASNQSTARITTKAIYPSVIPADNWYRVKPFGQSRCLDVTGGINATSGALVGTYTCHTQETTAYGNQWFSFKQLSQSNKTLAIRPNGPSGTSMQPRGTSVEVRTTAETSAQQWLLQQVNETTYQMVNMETGLCVTAPTAVGQLTLAVCDDLTSQRFTLTKVNVAIPTRVDVEKPDTGSNEPVENTPEAPLVEDSVEANTTEQAGPESTEARIESELSTSDY</sequence>
<evidence type="ECO:0000259" key="2">
    <source>
        <dbReference type="SMART" id="SM00458"/>
    </source>
</evidence>
<organism evidence="3 4">
    <name type="scientific">Leucobacter viscericola</name>
    <dbReference type="NCBI Taxonomy" id="2714935"/>
    <lineage>
        <taxon>Bacteria</taxon>
        <taxon>Bacillati</taxon>
        <taxon>Actinomycetota</taxon>
        <taxon>Actinomycetes</taxon>
        <taxon>Micrococcales</taxon>
        <taxon>Microbacteriaceae</taxon>
        <taxon>Leucobacter</taxon>
    </lineage>
</organism>
<dbReference type="EMBL" id="CP049863">
    <property type="protein sequence ID" value="QIK63109.1"/>
    <property type="molecule type" value="Genomic_DNA"/>
</dbReference>
<dbReference type="SMART" id="SM00458">
    <property type="entry name" value="RICIN"/>
    <property type="match status" value="1"/>
</dbReference>
<evidence type="ECO:0000256" key="1">
    <source>
        <dbReference type="SAM" id="MobiDB-lite"/>
    </source>
</evidence>
<dbReference type="Gene3D" id="2.80.10.50">
    <property type="match status" value="2"/>
</dbReference>
<dbReference type="Pfam" id="PF00652">
    <property type="entry name" value="Ricin_B_lectin"/>
    <property type="match status" value="1"/>
</dbReference>
<keyword evidence="4" id="KW-1185">Reference proteome</keyword>
<dbReference type="GO" id="GO:0030246">
    <property type="term" value="F:carbohydrate binding"/>
    <property type="evidence" value="ECO:0007669"/>
    <property type="project" value="UniProtKB-KW"/>
</dbReference>
<accession>A0A6G7XF88</accession>
<protein>
    <submittedName>
        <fullName evidence="3">Ricin-type beta-trefoil lectin domain protein</fullName>
    </submittedName>
</protein>
<reference evidence="3 4" key="1">
    <citation type="submission" date="2020-03" db="EMBL/GenBank/DDBJ databases">
        <title>Leucobacter sp. nov., isolated from beetles.</title>
        <authorList>
            <person name="Hyun D.-W."/>
            <person name="Bae J.-W."/>
        </authorList>
    </citation>
    <scope>NUCLEOTIDE SEQUENCE [LARGE SCALE GENOMIC DNA]</scope>
    <source>
        <strain evidence="3 4">HDW9C</strain>
    </source>
</reference>
<name>A0A6G7XF88_9MICO</name>
<dbReference type="RefSeq" id="WP_166290831.1">
    <property type="nucleotide sequence ID" value="NZ_CP049863.1"/>
</dbReference>